<keyword evidence="5" id="KW-1185">Reference proteome</keyword>
<organism evidence="4 5">
    <name type="scientific">Arthrobacter hankyongi</name>
    <dbReference type="NCBI Taxonomy" id="2904801"/>
    <lineage>
        <taxon>Bacteria</taxon>
        <taxon>Bacillati</taxon>
        <taxon>Actinomycetota</taxon>
        <taxon>Actinomycetes</taxon>
        <taxon>Micrococcales</taxon>
        <taxon>Micrococcaceae</taxon>
        <taxon>Arthrobacter</taxon>
    </lineage>
</organism>
<gene>
    <name evidence="4" type="ORF">LVY72_06770</name>
</gene>
<name>A0ABS9L4Z3_9MICC</name>
<proteinExistence type="predicted"/>
<evidence type="ECO:0000256" key="2">
    <source>
        <dbReference type="ARBA" id="ARBA00022795"/>
    </source>
</evidence>
<evidence type="ECO:0000256" key="1">
    <source>
        <dbReference type="ARBA" id="ARBA00022490"/>
    </source>
</evidence>
<accession>A0ABS9L4Z3</accession>
<dbReference type="RefSeq" id="WP_237819010.1">
    <property type="nucleotide sequence ID" value="NZ_JAKLTQ010000003.1"/>
</dbReference>
<keyword evidence="3" id="KW-0810">Translation regulation</keyword>
<dbReference type="PANTHER" id="PTHR39190">
    <property type="entry name" value="FLAGELLAR ASSEMBLY FACTOR FLIW"/>
    <property type="match status" value="1"/>
</dbReference>
<dbReference type="Proteomes" id="UP001165368">
    <property type="component" value="Unassembled WGS sequence"/>
</dbReference>
<dbReference type="InterPro" id="IPR003775">
    <property type="entry name" value="Flagellar_assembly_factor_FliW"/>
</dbReference>
<sequence>MSVALTFVAPPPGLAPLVDFVLRPLDGAAGLFALEAAADAGRRLFVLDASVYLPHYQPVISDEDVAVLGLRGPEEAMVLVVANPGQAGTTVNLMAPVVVNTATGASAQVILEGQDWPLRADLAPLAG</sequence>
<dbReference type="EMBL" id="JAKLTQ010000003">
    <property type="protein sequence ID" value="MCG2621618.1"/>
    <property type="molecule type" value="Genomic_DNA"/>
</dbReference>
<comment type="caution">
    <text evidence="4">The sequence shown here is derived from an EMBL/GenBank/DDBJ whole genome shotgun (WGS) entry which is preliminary data.</text>
</comment>
<keyword evidence="4" id="KW-0969">Cilium</keyword>
<keyword evidence="1" id="KW-0963">Cytoplasm</keyword>
<evidence type="ECO:0000313" key="4">
    <source>
        <dbReference type="EMBL" id="MCG2621618.1"/>
    </source>
</evidence>
<keyword evidence="4" id="KW-0282">Flagellum</keyword>
<keyword evidence="4" id="KW-0966">Cell projection</keyword>
<dbReference type="SUPFAM" id="SSF141457">
    <property type="entry name" value="BH3618-like"/>
    <property type="match status" value="1"/>
</dbReference>
<evidence type="ECO:0000313" key="5">
    <source>
        <dbReference type="Proteomes" id="UP001165368"/>
    </source>
</evidence>
<evidence type="ECO:0000256" key="3">
    <source>
        <dbReference type="ARBA" id="ARBA00022845"/>
    </source>
</evidence>
<dbReference type="Pfam" id="PF02623">
    <property type="entry name" value="FliW"/>
    <property type="match status" value="1"/>
</dbReference>
<dbReference type="PANTHER" id="PTHR39190:SF1">
    <property type="entry name" value="FLAGELLAR ASSEMBLY FACTOR FLIW"/>
    <property type="match status" value="1"/>
</dbReference>
<reference evidence="4" key="1">
    <citation type="submission" date="2022-01" db="EMBL/GenBank/DDBJ databases">
        <authorList>
            <person name="Jo J.-H."/>
            <person name="Im W.-T."/>
        </authorList>
    </citation>
    <scope>NUCLEOTIDE SEQUENCE</scope>
    <source>
        <strain evidence="4">I2-34</strain>
    </source>
</reference>
<dbReference type="InterPro" id="IPR024046">
    <property type="entry name" value="Flagellar_assmbl_FliW_dom_sf"/>
</dbReference>
<protein>
    <submittedName>
        <fullName evidence="4">Flagellar assembly protein FliW</fullName>
    </submittedName>
</protein>
<keyword evidence="2" id="KW-1005">Bacterial flagellum biogenesis</keyword>
<dbReference type="Gene3D" id="2.30.290.10">
    <property type="entry name" value="BH3618-like"/>
    <property type="match status" value="1"/>
</dbReference>